<protein>
    <recommendedName>
        <fullName evidence="3">Flagellar protein FliL</fullName>
    </recommendedName>
</protein>
<dbReference type="EMBL" id="VOGC01000006">
    <property type="protein sequence ID" value="MQN01416.1"/>
    <property type="molecule type" value="Genomic_DNA"/>
</dbReference>
<dbReference type="AlphaFoldDB" id="A0A6N7IYJ8"/>
<dbReference type="GO" id="GO:0005886">
    <property type="term" value="C:plasma membrane"/>
    <property type="evidence" value="ECO:0007669"/>
    <property type="project" value="UniProtKB-SubCell"/>
</dbReference>
<comment type="caution">
    <text evidence="1">The sequence shown here is derived from an EMBL/GenBank/DDBJ whole genome shotgun (WGS) entry which is preliminary data.</text>
</comment>
<gene>
    <name evidence="1" type="ORF">FRC54_05735</name>
</gene>
<evidence type="ECO:0000313" key="2">
    <source>
        <dbReference type="Proteomes" id="UP000460257"/>
    </source>
</evidence>
<accession>A0A6N7IYJ8</accession>
<dbReference type="GO" id="GO:0006935">
    <property type="term" value="P:chemotaxis"/>
    <property type="evidence" value="ECO:0007669"/>
    <property type="project" value="UniProtKB-KW"/>
</dbReference>
<reference evidence="1" key="1">
    <citation type="journal article" date="2020" name="Appl. Environ. Microbiol.">
        <title>Medium-Chain Fatty Acid Synthesis by 'Candidatus Weimeria bifida' gen. nov., sp. nov., and 'Candidatus Pseudoramibacter fermentans' sp. nov.</title>
        <authorList>
            <person name="Scarborough M.J."/>
            <person name="Myers K.S."/>
            <person name="Donohue T.J."/>
            <person name="Noguera D.R."/>
        </authorList>
    </citation>
    <scope>NUCLEOTIDE SEQUENCE</scope>
    <source>
        <strain evidence="1">LCO1.1</strain>
    </source>
</reference>
<evidence type="ECO:0000313" key="1">
    <source>
        <dbReference type="EMBL" id="MQN01416.1"/>
    </source>
</evidence>
<sequence>MKKSLLTMVTLALVLINLLLTAILAVAILPEVKNVNSLVSKVASAIDLDQNGSATASNGEGNSDQKVSIADQTMIAIGGDDGLTINLKSTDGKNHVAVIKAQLIMNSKAKSYKVNYAALTNESGSAAGQVSQAIQQTVSQYTVTQMQNNQQTVIDACTKAEQKLFDKDFVVGVSFTNVIYQ</sequence>
<organism evidence="1 2">
    <name type="scientific">Candidatus Weimeria bifida</name>
    <dbReference type="NCBI Taxonomy" id="2599074"/>
    <lineage>
        <taxon>Bacteria</taxon>
        <taxon>Bacillati</taxon>
        <taxon>Bacillota</taxon>
        <taxon>Clostridia</taxon>
        <taxon>Lachnospirales</taxon>
        <taxon>Lachnospiraceae</taxon>
        <taxon>Candidatus Weimeria</taxon>
    </lineage>
</organism>
<dbReference type="GO" id="GO:0071973">
    <property type="term" value="P:bacterial-type flagellum-dependent cell motility"/>
    <property type="evidence" value="ECO:0007669"/>
    <property type="project" value="InterPro"/>
</dbReference>
<evidence type="ECO:0008006" key="3">
    <source>
        <dbReference type="Google" id="ProtNLM"/>
    </source>
</evidence>
<name>A0A6N7IYJ8_9FIRM</name>
<keyword evidence="2" id="KW-1185">Reference proteome</keyword>
<dbReference type="Proteomes" id="UP000460257">
    <property type="component" value="Unassembled WGS sequence"/>
</dbReference>
<dbReference type="GO" id="GO:0009425">
    <property type="term" value="C:bacterial-type flagellum basal body"/>
    <property type="evidence" value="ECO:0007669"/>
    <property type="project" value="InterPro"/>
</dbReference>
<proteinExistence type="predicted"/>